<dbReference type="InterPro" id="IPR008930">
    <property type="entry name" value="Terpenoid_cyclase/PrenylTrfase"/>
</dbReference>
<dbReference type="RefSeq" id="WP_078712589.1">
    <property type="nucleotide sequence ID" value="NZ_FUWY01000007.1"/>
</dbReference>
<evidence type="ECO:0008006" key="3">
    <source>
        <dbReference type="Google" id="ProtNLM"/>
    </source>
</evidence>
<dbReference type="OrthoDB" id="9790865at2"/>
<accession>A0A1T4PVM0</accession>
<dbReference type="STRING" id="118967.SAMN02745191_2197"/>
<dbReference type="SUPFAM" id="SSF48239">
    <property type="entry name" value="Terpenoid cyclases/Protein prenyltransferases"/>
    <property type="match status" value="1"/>
</dbReference>
<name>A0A1T4PVM0_9FIRM</name>
<protein>
    <recommendedName>
        <fullName evidence="3">Prenyltransferase and squalene oxidase repeat-containing protein</fullName>
    </recommendedName>
</protein>
<proteinExistence type="predicted"/>
<gene>
    <name evidence="1" type="ORF">SAMN02745191_2197</name>
</gene>
<keyword evidence="2" id="KW-1185">Reference proteome</keyword>
<dbReference type="AlphaFoldDB" id="A0A1T4PVM0"/>
<organism evidence="1 2">
    <name type="scientific">Anaerorhabdus furcosa</name>
    <dbReference type="NCBI Taxonomy" id="118967"/>
    <lineage>
        <taxon>Bacteria</taxon>
        <taxon>Bacillati</taxon>
        <taxon>Bacillota</taxon>
        <taxon>Erysipelotrichia</taxon>
        <taxon>Erysipelotrichales</taxon>
        <taxon>Erysipelotrichaceae</taxon>
        <taxon>Anaerorhabdus</taxon>
    </lineage>
</organism>
<reference evidence="2" key="1">
    <citation type="submission" date="2017-02" db="EMBL/GenBank/DDBJ databases">
        <authorList>
            <person name="Varghese N."/>
            <person name="Submissions S."/>
        </authorList>
    </citation>
    <scope>NUCLEOTIDE SEQUENCE [LARGE SCALE GENOMIC DNA]</scope>
    <source>
        <strain evidence="2">ATCC 25662</strain>
    </source>
</reference>
<dbReference type="Proteomes" id="UP000243297">
    <property type="component" value="Unassembled WGS sequence"/>
</dbReference>
<evidence type="ECO:0000313" key="1">
    <source>
        <dbReference type="EMBL" id="SJZ95614.1"/>
    </source>
</evidence>
<dbReference type="EMBL" id="FUWY01000007">
    <property type="protein sequence ID" value="SJZ95614.1"/>
    <property type="molecule type" value="Genomic_DNA"/>
</dbReference>
<sequence length="320" mass="36745">MSCIDFILENGETWLKYAVKINVLQENKDSLKELRQQALCDPKIKEYLTDVSNFHSCLVSNHKNPDLTMHKLLFLLELGFDTDVVEIQAGVDEILAHIDENGVYQSLTNIPKHYGGSGDNTFGWCLCDAPLLLLLLLKAGVDYDKHIKPGVEYLLNFHTQDGFPCTVSKEHGKFRGPGRKDDCCPFATLMMLKLLSNIEQYKNSKIAEEIALSFLSLWENSLEKHPYMFYMGTDFRKLKAPAMWYDIVSVVDVLSRFENIKNDKRFIEMVMIIKSKQDENGLFTPESVYQKFKGWDFGQKKQPSPYLTYLCSQILLRAGI</sequence>
<evidence type="ECO:0000313" key="2">
    <source>
        <dbReference type="Proteomes" id="UP000243297"/>
    </source>
</evidence>